<sequence>MNNQQPMMIVGYYPNWNYRREDASFDTNNIDPRLYTHLIYAYAALNKKTFCLKSTNEWIDIKYEGYKQFTDLKTRNPQLKLMISLGEWTDSTKNKTTKYFQLVSSPRNIDTFVKSALEFLEKYNFDGLDLHWKYSNTEEDRTGFTNLIVALHNALKPYGYLLSAAVPPTAFAINAGYDVPVVNKRLDFINVMAYDFHGPWGSETNSELNVDCAINYWIRQGMSPAKINMGIPLYGRSWILSSNVTTPPAPAHGPLPKGEVANEDGTMAYYEICDAIHNKGWTVYKTSQAMGPYAVSPAANGRMWVGYDDPAMAIAKTNYVLSKGLGGVMLWDISMDDFQGISGAGPNPVTNAIIQTISQYNSSATMFPFV</sequence>
<dbReference type="GO" id="GO:0008061">
    <property type="term" value="F:chitin binding"/>
    <property type="evidence" value="ECO:0007669"/>
    <property type="project" value="InterPro"/>
</dbReference>
<dbReference type="SMART" id="SM00636">
    <property type="entry name" value="Glyco_18"/>
    <property type="match status" value="1"/>
</dbReference>
<dbReference type="AlphaFoldDB" id="E9G9V7"/>
<protein>
    <recommendedName>
        <fullName evidence="1">GH18 domain-containing protein</fullName>
    </recommendedName>
</protein>
<evidence type="ECO:0000313" key="3">
    <source>
        <dbReference type="Proteomes" id="UP000000305"/>
    </source>
</evidence>
<dbReference type="InterPro" id="IPR050314">
    <property type="entry name" value="Glycosyl_Hydrlase_18"/>
</dbReference>
<dbReference type="PhylomeDB" id="E9G9V7"/>
<dbReference type="EMBL" id="GL732536">
    <property type="protein sequence ID" value="EFX83813.1"/>
    <property type="molecule type" value="Genomic_DNA"/>
</dbReference>
<dbReference type="KEGG" id="dpx:DAPPUDRAFT_315478"/>
<dbReference type="PANTHER" id="PTHR11177">
    <property type="entry name" value="CHITINASE"/>
    <property type="match status" value="1"/>
</dbReference>
<dbReference type="OrthoDB" id="73875at2759"/>
<reference evidence="2 3" key="1">
    <citation type="journal article" date="2011" name="Science">
        <title>The ecoresponsive genome of Daphnia pulex.</title>
        <authorList>
            <person name="Colbourne J.K."/>
            <person name="Pfrender M.E."/>
            <person name="Gilbert D."/>
            <person name="Thomas W.K."/>
            <person name="Tucker A."/>
            <person name="Oakley T.H."/>
            <person name="Tokishita S."/>
            <person name="Aerts A."/>
            <person name="Arnold G.J."/>
            <person name="Basu M.K."/>
            <person name="Bauer D.J."/>
            <person name="Caceres C.E."/>
            <person name="Carmel L."/>
            <person name="Casola C."/>
            <person name="Choi J.H."/>
            <person name="Detter J.C."/>
            <person name="Dong Q."/>
            <person name="Dusheyko S."/>
            <person name="Eads B.D."/>
            <person name="Frohlich T."/>
            <person name="Geiler-Samerotte K.A."/>
            <person name="Gerlach D."/>
            <person name="Hatcher P."/>
            <person name="Jogdeo S."/>
            <person name="Krijgsveld J."/>
            <person name="Kriventseva E.V."/>
            <person name="Kultz D."/>
            <person name="Laforsch C."/>
            <person name="Lindquist E."/>
            <person name="Lopez J."/>
            <person name="Manak J.R."/>
            <person name="Muller J."/>
            <person name="Pangilinan J."/>
            <person name="Patwardhan R.P."/>
            <person name="Pitluck S."/>
            <person name="Pritham E.J."/>
            <person name="Rechtsteiner A."/>
            <person name="Rho M."/>
            <person name="Rogozin I.B."/>
            <person name="Sakarya O."/>
            <person name="Salamov A."/>
            <person name="Schaack S."/>
            <person name="Shapiro H."/>
            <person name="Shiga Y."/>
            <person name="Skalitzky C."/>
            <person name="Smith Z."/>
            <person name="Souvorov A."/>
            <person name="Sung W."/>
            <person name="Tang Z."/>
            <person name="Tsuchiya D."/>
            <person name="Tu H."/>
            <person name="Vos H."/>
            <person name="Wang M."/>
            <person name="Wolf Y.I."/>
            <person name="Yamagata H."/>
            <person name="Yamada T."/>
            <person name="Ye Y."/>
            <person name="Shaw J.R."/>
            <person name="Andrews J."/>
            <person name="Crease T.J."/>
            <person name="Tang H."/>
            <person name="Lucas S.M."/>
            <person name="Robertson H.M."/>
            <person name="Bork P."/>
            <person name="Koonin E.V."/>
            <person name="Zdobnov E.M."/>
            <person name="Grigoriev I.V."/>
            <person name="Lynch M."/>
            <person name="Boore J.L."/>
        </authorList>
    </citation>
    <scope>NUCLEOTIDE SEQUENCE [LARGE SCALE GENOMIC DNA]</scope>
</reference>
<proteinExistence type="predicted"/>
<dbReference type="FunFam" id="3.10.50.10:FF:000012">
    <property type="entry name" value="Chitinase 17"/>
    <property type="match status" value="1"/>
</dbReference>
<dbReference type="GO" id="GO:0004568">
    <property type="term" value="F:chitinase activity"/>
    <property type="evidence" value="ECO:0000318"/>
    <property type="project" value="GO_Central"/>
</dbReference>
<dbReference type="InterPro" id="IPR011583">
    <property type="entry name" value="Chitinase_II/V-like_cat"/>
</dbReference>
<dbReference type="GO" id="GO:0005975">
    <property type="term" value="P:carbohydrate metabolic process"/>
    <property type="evidence" value="ECO:0007669"/>
    <property type="project" value="InterPro"/>
</dbReference>
<dbReference type="InterPro" id="IPR001223">
    <property type="entry name" value="Glyco_hydro18_cat"/>
</dbReference>
<organism evidence="2 3">
    <name type="scientific">Daphnia pulex</name>
    <name type="common">Water flea</name>
    <dbReference type="NCBI Taxonomy" id="6669"/>
    <lineage>
        <taxon>Eukaryota</taxon>
        <taxon>Metazoa</taxon>
        <taxon>Ecdysozoa</taxon>
        <taxon>Arthropoda</taxon>
        <taxon>Crustacea</taxon>
        <taxon>Branchiopoda</taxon>
        <taxon>Diplostraca</taxon>
        <taxon>Cladocera</taxon>
        <taxon>Anomopoda</taxon>
        <taxon>Daphniidae</taxon>
        <taxon>Daphnia</taxon>
    </lineage>
</organism>
<dbReference type="HOGENOM" id="CLU_002833_3_1_1"/>
<evidence type="ECO:0000259" key="1">
    <source>
        <dbReference type="PROSITE" id="PS51910"/>
    </source>
</evidence>
<dbReference type="Pfam" id="PF00704">
    <property type="entry name" value="Glyco_hydro_18"/>
    <property type="match status" value="1"/>
</dbReference>
<dbReference type="eggNOG" id="KOG2806">
    <property type="taxonomic scope" value="Eukaryota"/>
</dbReference>
<dbReference type="OMA" id="NEWIDIK"/>
<accession>E9G9V7</accession>
<feature type="domain" description="GH18" evidence="1">
    <location>
        <begin position="7"/>
        <end position="360"/>
    </location>
</feature>
<dbReference type="PROSITE" id="PS51910">
    <property type="entry name" value="GH18_2"/>
    <property type="match status" value="1"/>
</dbReference>
<dbReference type="InParanoid" id="E9G9V7"/>
<name>E9G9V7_DAPPU</name>
<dbReference type="InterPro" id="IPR017853">
    <property type="entry name" value="GH"/>
</dbReference>
<dbReference type="GO" id="GO:0006032">
    <property type="term" value="P:chitin catabolic process"/>
    <property type="evidence" value="ECO:0000318"/>
    <property type="project" value="GO_Central"/>
</dbReference>
<dbReference type="GO" id="GO:0005576">
    <property type="term" value="C:extracellular region"/>
    <property type="evidence" value="ECO:0000318"/>
    <property type="project" value="GO_Central"/>
</dbReference>
<gene>
    <name evidence="2" type="ORF">DAPPUDRAFT_315478</name>
</gene>
<dbReference type="InterPro" id="IPR029070">
    <property type="entry name" value="Chitinase_insertion_sf"/>
</dbReference>
<dbReference type="SUPFAM" id="SSF51445">
    <property type="entry name" value="(Trans)glycosidases"/>
    <property type="match status" value="1"/>
</dbReference>
<evidence type="ECO:0000313" key="2">
    <source>
        <dbReference type="EMBL" id="EFX83813.1"/>
    </source>
</evidence>
<dbReference type="Gene3D" id="3.20.20.80">
    <property type="entry name" value="Glycosidases"/>
    <property type="match status" value="1"/>
</dbReference>
<dbReference type="SUPFAM" id="SSF54556">
    <property type="entry name" value="Chitinase insertion domain"/>
    <property type="match status" value="1"/>
</dbReference>
<dbReference type="PANTHER" id="PTHR11177:SF360">
    <property type="entry name" value="CHITINASE 4-RELATED"/>
    <property type="match status" value="1"/>
</dbReference>
<dbReference type="STRING" id="6669.E9G9V7"/>
<dbReference type="Proteomes" id="UP000000305">
    <property type="component" value="Unassembled WGS sequence"/>
</dbReference>
<dbReference type="Gene3D" id="3.10.50.10">
    <property type="match status" value="1"/>
</dbReference>
<keyword evidence="3" id="KW-1185">Reference proteome</keyword>